<evidence type="ECO:0000313" key="10">
    <source>
        <dbReference type="Proteomes" id="UP000203824"/>
    </source>
</evidence>
<dbReference type="InterPro" id="IPR043502">
    <property type="entry name" value="DNA/RNA_pol_sf"/>
</dbReference>
<dbReference type="GO" id="GO:0003723">
    <property type="term" value="F:RNA binding"/>
    <property type="evidence" value="ECO:0007669"/>
    <property type="project" value="InterPro"/>
</dbReference>
<accession>A0A1L3KF16</accession>
<sequence length="717" mass="82316">MYMLPPKDCAVVRNLYQLVSQRWPTFCRCRIKKVLKKLTATAKLGGKYVTPSWRNLCYWETFFGYLPYVGVEALREEVETWLVKPIKLGGPLGEEEYLTMLGEEMTRLMDEEWCMPSETLEPAEWVSTGRWMRGKSGTGPATTVEINQKITRTRRMKGVDASLLSDNDMTAQLTQVVPETFHIMEKSEGGKIRPIVKTGSAMFRKMDYLSQWCEEGFKYSRLSTLFGSAQNQEWIDRDLLNSARDPHIWKVPMDQSNFDWHQSKASIMTIICAMGIYLTKRVRNVGFRKVWSAMWDSIFAQPVTVHCGDLKYTWQNGMPSGFRWTALIDTLLNITSFRVAVRLASKAKGSYIRVAHHRSQGDDVAFAVSDLDDAALIMHIYNKLGYEAHPSKTFFSRYRTEFLRKSYEDGLGITGYLARSLLSIRFRSPILELPIVRATRLYSRLTAWHLMTLRGATPRAAVECYLWDAEQIGVDPTTAANFALTPASFGGAGLWPDGLLSKHLKPYFTQYTNYDIVTEYHRIQPRLGHWNTRLRNFGAYLQPRDIDAFKIVLAKSWGIRDVDAIKEARVEWKQTNMKIKCPHAWPEPLLHYMEYWNLEGVPVLLRPHVISGALANGTWQDLAKPEMVPQISAYLKKVSKNVSRAYLSGQVGLPWPMLDGIAMKYGAAIRKVLELRLRQICNMKDLGMRELSEYAGWLERRAGQLLFQEYNDGIYST</sequence>
<keyword evidence="4 8" id="KW-0548">Nucleotidyltransferase</keyword>
<evidence type="ECO:0000256" key="7">
    <source>
        <dbReference type="ARBA" id="ARBA00048744"/>
    </source>
</evidence>
<reference evidence="9" key="1">
    <citation type="journal article" date="2016" name="Nature">
        <title>Redefining the invertebrate RNA virosphere.</title>
        <authorList>
            <person name="Shi M."/>
            <person name="Lin X.D."/>
            <person name="Tian J.H."/>
            <person name="Chen L.J."/>
            <person name="Chen X."/>
            <person name="Li C.X."/>
            <person name="Qin X.C."/>
            <person name="Li J."/>
            <person name="Cao J.P."/>
            <person name="Eden J.S."/>
            <person name="Buchmann J."/>
            <person name="Wang W."/>
            <person name="Xu J."/>
            <person name="Holmes E.C."/>
            <person name="Zhang Y.Z."/>
        </authorList>
    </citation>
    <scope>NUCLEOTIDE SEQUENCE [LARGE SCALE GENOMIC DNA]</scope>
    <source>
        <strain evidence="9">CC62244</strain>
    </source>
</reference>
<dbReference type="OrthoDB" id="4479at10239"/>
<dbReference type="Pfam" id="PF02123">
    <property type="entry name" value="RdRP_4"/>
    <property type="match status" value="1"/>
</dbReference>
<evidence type="ECO:0000256" key="6">
    <source>
        <dbReference type="ARBA" id="ARBA00022953"/>
    </source>
</evidence>
<keyword evidence="6 8" id="KW-0693">Viral RNA replication</keyword>
<dbReference type="Gene3D" id="3.30.70.270">
    <property type="match status" value="1"/>
</dbReference>
<evidence type="ECO:0000256" key="8">
    <source>
        <dbReference type="RuleBase" id="RU364050"/>
    </source>
</evidence>
<keyword evidence="2 8" id="KW-0696">RNA-directed RNA polymerase</keyword>
<dbReference type="RefSeq" id="YP_009336642.1">
    <property type="nucleotide sequence ID" value="NC_032806.1"/>
</dbReference>
<dbReference type="SUPFAM" id="SSF56672">
    <property type="entry name" value="DNA/RNA polymerases"/>
    <property type="match status" value="1"/>
</dbReference>
<evidence type="ECO:0000256" key="2">
    <source>
        <dbReference type="ARBA" id="ARBA00022484"/>
    </source>
</evidence>
<evidence type="ECO:0000256" key="3">
    <source>
        <dbReference type="ARBA" id="ARBA00022679"/>
    </source>
</evidence>
<keyword evidence="5 8" id="KW-0547">Nucleotide-binding</keyword>
<keyword evidence="10" id="KW-1185">Reference proteome</keyword>
<evidence type="ECO:0000313" key="9">
    <source>
        <dbReference type="EMBL" id="APG75998.1"/>
    </source>
</evidence>
<keyword evidence="3 8" id="KW-0808">Transferase</keyword>
<dbReference type="InterPro" id="IPR001795">
    <property type="entry name" value="RNA-dir_pol_luteovirus"/>
</dbReference>
<protein>
    <recommendedName>
        <fullName evidence="1 8">RNA-directed RNA polymerase</fullName>
        <ecNumber evidence="1 8">2.7.7.48</ecNumber>
    </recommendedName>
</protein>
<dbReference type="InterPro" id="IPR043128">
    <property type="entry name" value="Rev_trsase/Diguanyl_cyclase"/>
</dbReference>
<dbReference type="KEGG" id="vg:30853915"/>
<name>A0A1L3KF16_9VIRU</name>
<dbReference type="Proteomes" id="UP000203824">
    <property type="component" value="Segment"/>
</dbReference>
<dbReference type="GO" id="GO:0000166">
    <property type="term" value="F:nucleotide binding"/>
    <property type="evidence" value="ECO:0007669"/>
    <property type="project" value="UniProtKB-KW"/>
</dbReference>
<evidence type="ECO:0000256" key="1">
    <source>
        <dbReference type="ARBA" id="ARBA00012494"/>
    </source>
</evidence>
<proteinExistence type="predicted"/>
<comment type="catalytic activity">
    <reaction evidence="7 8">
        <text>RNA(n) + a ribonucleoside 5'-triphosphate = RNA(n+1) + diphosphate</text>
        <dbReference type="Rhea" id="RHEA:21248"/>
        <dbReference type="Rhea" id="RHEA-COMP:14527"/>
        <dbReference type="Rhea" id="RHEA-COMP:17342"/>
        <dbReference type="ChEBI" id="CHEBI:33019"/>
        <dbReference type="ChEBI" id="CHEBI:61557"/>
        <dbReference type="ChEBI" id="CHEBI:140395"/>
        <dbReference type="EC" id="2.7.7.48"/>
    </reaction>
</comment>
<organism evidence="9">
    <name type="scientific">Hubei toti-like virus 20</name>
    <dbReference type="NCBI Taxonomy" id="1923309"/>
    <lineage>
        <taxon>Viruses</taxon>
        <taxon>Riboviria</taxon>
        <taxon>Orthornavirae</taxon>
        <taxon>Duplornaviricota</taxon>
        <taxon>Chrymotiviricetes</taxon>
        <taxon>Ghabrivirales</taxon>
        <taxon>Betatotivirineae</taxon>
        <taxon>Lebotiviridae</taxon>
        <taxon>Lebotivirus</taxon>
        <taxon>Lebotivirus sani</taxon>
    </lineage>
</organism>
<dbReference type="EC" id="2.7.7.48" evidence="1 8"/>
<dbReference type="GO" id="GO:0003968">
    <property type="term" value="F:RNA-directed RNA polymerase activity"/>
    <property type="evidence" value="ECO:0007669"/>
    <property type="project" value="UniProtKB-KW"/>
</dbReference>
<dbReference type="EMBL" id="KX882952">
    <property type="protein sequence ID" value="APG75998.1"/>
    <property type="molecule type" value="Genomic_RNA"/>
</dbReference>
<evidence type="ECO:0000256" key="4">
    <source>
        <dbReference type="ARBA" id="ARBA00022695"/>
    </source>
</evidence>
<dbReference type="GO" id="GO:0006351">
    <property type="term" value="P:DNA-templated transcription"/>
    <property type="evidence" value="ECO:0007669"/>
    <property type="project" value="InterPro"/>
</dbReference>
<dbReference type="GeneID" id="30853915"/>
<evidence type="ECO:0000256" key="5">
    <source>
        <dbReference type="ARBA" id="ARBA00022741"/>
    </source>
</evidence>